<dbReference type="PANTHER" id="PTHR40265">
    <property type="entry name" value="BLL2707 PROTEIN"/>
    <property type="match status" value="1"/>
</dbReference>
<organism evidence="2 3">
    <name type="scientific">Paraburkholderia kururiensis</name>
    <dbReference type="NCBI Taxonomy" id="984307"/>
    <lineage>
        <taxon>Bacteria</taxon>
        <taxon>Pseudomonadati</taxon>
        <taxon>Pseudomonadota</taxon>
        <taxon>Betaproteobacteria</taxon>
        <taxon>Burkholderiales</taxon>
        <taxon>Burkholderiaceae</taxon>
        <taxon>Paraburkholderia</taxon>
    </lineage>
</organism>
<gene>
    <name evidence="2" type="ORF">U0042_25160</name>
</gene>
<dbReference type="EMBL" id="CP139965">
    <property type="protein sequence ID" value="WQD77310.1"/>
    <property type="molecule type" value="Genomic_DNA"/>
</dbReference>
<evidence type="ECO:0000313" key="2">
    <source>
        <dbReference type="EMBL" id="WQD77310.1"/>
    </source>
</evidence>
<dbReference type="InterPro" id="IPR025870">
    <property type="entry name" value="Glyoxalase-like_dom"/>
</dbReference>
<reference evidence="2 3" key="1">
    <citation type="submission" date="2023-12" db="EMBL/GenBank/DDBJ databases">
        <title>Genome sequencing and assembly of bacterial species from a model synthetic community.</title>
        <authorList>
            <person name="Hogle S.L."/>
        </authorList>
    </citation>
    <scope>NUCLEOTIDE SEQUENCE [LARGE SCALE GENOMIC DNA]</scope>
    <source>
        <strain evidence="2 3">HAMBI 2494</strain>
    </source>
</reference>
<dbReference type="SUPFAM" id="SSF54593">
    <property type="entry name" value="Glyoxalase/Bleomycin resistance protein/Dihydroxybiphenyl dioxygenase"/>
    <property type="match status" value="2"/>
</dbReference>
<keyword evidence="3" id="KW-1185">Reference proteome</keyword>
<dbReference type="Pfam" id="PF13468">
    <property type="entry name" value="Glyoxalase_3"/>
    <property type="match status" value="1"/>
</dbReference>
<name>A0ABZ0WIX7_9BURK</name>
<sequence>MTLLPDHLVVRVHDLKQTVADFAELGFTILHGGTHADGTTHNALIAFADGSYIELIAFLKEAREHRWWDEQRRTGEGFVDFALLPDSVARAMEATYRRGLFYDGLVPGGRVRPDGTRLEWQIARPTTRDLPFLCGDLTPRFLRVPEGSAREHRNGAAGLASINVAVVDLDKSTARYRALLGDVPVHRATLTGQGVHVATLPIGTTTLVLLSPSGDAHGAAKPDETGNPSALAAELRTHLATRGEGLFGAALRVANASQARALPRRLTHAARLELVTAPSA</sequence>
<dbReference type="RefSeq" id="WP_114814890.1">
    <property type="nucleotide sequence ID" value="NZ_CP139965.1"/>
</dbReference>
<proteinExistence type="predicted"/>
<feature type="domain" description="Glyoxalase-like" evidence="1">
    <location>
        <begin position="6"/>
        <end position="180"/>
    </location>
</feature>
<protein>
    <submittedName>
        <fullName evidence="2">VOC family protein</fullName>
    </submittedName>
</protein>
<evidence type="ECO:0000313" key="3">
    <source>
        <dbReference type="Proteomes" id="UP001325479"/>
    </source>
</evidence>
<dbReference type="Proteomes" id="UP001325479">
    <property type="component" value="Chromosome"/>
</dbReference>
<dbReference type="CDD" id="cd06587">
    <property type="entry name" value="VOC"/>
    <property type="match status" value="1"/>
</dbReference>
<dbReference type="InterPro" id="IPR029068">
    <property type="entry name" value="Glyas_Bleomycin-R_OHBP_Dase"/>
</dbReference>
<accession>A0ABZ0WIX7</accession>
<dbReference type="PANTHER" id="PTHR40265:SF1">
    <property type="entry name" value="GLYOXALASE-LIKE DOMAIN-CONTAINING PROTEIN"/>
    <property type="match status" value="1"/>
</dbReference>
<evidence type="ECO:0000259" key="1">
    <source>
        <dbReference type="Pfam" id="PF13468"/>
    </source>
</evidence>
<dbReference type="Gene3D" id="3.10.180.10">
    <property type="entry name" value="2,3-Dihydroxybiphenyl 1,2-Dioxygenase, domain 1"/>
    <property type="match status" value="2"/>
</dbReference>